<reference evidence="2" key="1">
    <citation type="submission" date="2016-02" db="EMBL/GenBank/DDBJ databases">
        <title>WGS assembly of Manihot esculenta.</title>
        <authorList>
            <person name="Bredeson J.V."/>
            <person name="Prochnik S.E."/>
            <person name="Lyons J.B."/>
            <person name="Schmutz J."/>
            <person name="Grimwood J."/>
            <person name="Vrebalov J."/>
            <person name="Bart R.S."/>
            <person name="Amuge T."/>
            <person name="Ferguson M.E."/>
            <person name="Green R."/>
            <person name="Putnam N."/>
            <person name="Stites J."/>
            <person name="Rounsley S."/>
            <person name="Rokhsar D.S."/>
        </authorList>
    </citation>
    <scope>NUCLEOTIDE SEQUENCE [LARGE SCALE GENOMIC DNA]</scope>
    <source>
        <tissue evidence="2">Leaf</tissue>
    </source>
</reference>
<protein>
    <submittedName>
        <fullName evidence="2">Uncharacterized protein</fullName>
    </submittedName>
</protein>
<dbReference type="EMBL" id="CM004393">
    <property type="protein sequence ID" value="OAY45604.1"/>
    <property type="molecule type" value="Genomic_DNA"/>
</dbReference>
<gene>
    <name evidence="2" type="ORF">MANES_07G075600</name>
</gene>
<keyword evidence="1" id="KW-0472">Membrane</keyword>
<accession>A0A2C9VKT6</accession>
<proteinExistence type="predicted"/>
<organism evidence="2">
    <name type="scientific">Manihot esculenta</name>
    <name type="common">Cassava</name>
    <name type="synonym">Jatropha manihot</name>
    <dbReference type="NCBI Taxonomy" id="3983"/>
    <lineage>
        <taxon>Eukaryota</taxon>
        <taxon>Viridiplantae</taxon>
        <taxon>Streptophyta</taxon>
        <taxon>Embryophyta</taxon>
        <taxon>Tracheophyta</taxon>
        <taxon>Spermatophyta</taxon>
        <taxon>Magnoliopsida</taxon>
        <taxon>eudicotyledons</taxon>
        <taxon>Gunneridae</taxon>
        <taxon>Pentapetalae</taxon>
        <taxon>rosids</taxon>
        <taxon>fabids</taxon>
        <taxon>Malpighiales</taxon>
        <taxon>Euphorbiaceae</taxon>
        <taxon>Crotonoideae</taxon>
        <taxon>Manihoteae</taxon>
        <taxon>Manihot</taxon>
    </lineage>
</organism>
<keyword evidence="1" id="KW-0812">Transmembrane</keyword>
<name>A0A2C9VKT6_MANES</name>
<sequence length="69" mass="7968">MHLGRNHGLGAKFTRLFHHSPNITMILLLVLISLPCIPCMIYFGYFSFGNLQRKNLFQWSPHDSEYTGS</sequence>
<keyword evidence="1" id="KW-1133">Transmembrane helix</keyword>
<evidence type="ECO:0000313" key="2">
    <source>
        <dbReference type="EMBL" id="OAY45604.1"/>
    </source>
</evidence>
<dbReference type="AlphaFoldDB" id="A0A2C9VKT6"/>
<evidence type="ECO:0000256" key="1">
    <source>
        <dbReference type="SAM" id="Phobius"/>
    </source>
</evidence>
<feature type="transmembrane region" description="Helical" evidence="1">
    <location>
        <begin position="23"/>
        <end position="45"/>
    </location>
</feature>